<organism evidence="12 13">
    <name type="scientific">Felis catus</name>
    <name type="common">Cat</name>
    <name type="synonym">Felis silvestris catus</name>
    <dbReference type="NCBI Taxonomy" id="9685"/>
    <lineage>
        <taxon>Eukaryota</taxon>
        <taxon>Metazoa</taxon>
        <taxon>Chordata</taxon>
        <taxon>Craniata</taxon>
        <taxon>Vertebrata</taxon>
        <taxon>Euteleostomi</taxon>
        <taxon>Mammalia</taxon>
        <taxon>Eutheria</taxon>
        <taxon>Laurasiatheria</taxon>
        <taxon>Carnivora</taxon>
        <taxon>Feliformia</taxon>
        <taxon>Felidae</taxon>
        <taxon>Felinae</taxon>
        <taxon>Felis</taxon>
    </lineage>
</organism>
<evidence type="ECO:0000313" key="12">
    <source>
        <dbReference type="Ensembl" id="ENSFCTP00005046328.1"/>
    </source>
</evidence>
<reference evidence="12" key="3">
    <citation type="submission" date="2025-09" db="UniProtKB">
        <authorList>
            <consortium name="Ensembl"/>
        </authorList>
    </citation>
    <scope>IDENTIFICATION</scope>
    <source>
        <strain evidence="12">breed Abyssinian</strain>
    </source>
</reference>
<name>A0ABI7ZH36_FELCA</name>
<dbReference type="PANTHER" id="PTHR43842">
    <property type="entry name" value="PROPIONYL-COA CARBOXYLASE BETA CHAIN"/>
    <property type="match status" value="1"/>
</dbReference>
<dbReference type="GeneTree" id="ENSGT00940000157741"/>
<gene>
    <name evidence="12" type="primary">PCCB</name>
</gene>
<feature type="compositionally biased region" description="Low complexity" evidence="9">
    <location>
        <begin position="85"/>
        <end position="111"/>
    </location>
</feature>
<reference evidence="12" key="2">
    <citation type="submission" date="2025-08" db="UniProtKB">
        <authorList>
            <consortium name="Ensembl"/>
        </authorList>
    </citation>
    <scope>IDENTIFICATION</scope>
    <source>
        <strain evidence="12">breed Abyssinian</strain>
    </source>
</reference>
<evidence type="ECO:0000259" key="11">
    <source>
        <dbReference type="PROSITE" id="PS50989"/>
    </source>
</evidence>
<feature type="region of interest" description="Disordered" evidence="9">
    <location>
        <begin position="1"/>
        <end position="146"/>
    </location>
</feature>
<dbReference type="InterPro" id="IPR029045">
    <property type="entry name" value="ClpP/crotonase-like_dom_sf"/>
</dbReference>
<dbReference type="InterPro" id="IPR051047">
    <property type="entry name" value="AccD/PCCB"/>
</dbReference>
<evidence type="ECO:0000256" key="5">
    <source>
        <dbReference type="ARBA" id="ARBA00041138"/>
    </source>
</evidence>
<dbReference type="Gene3D" id="3.90.226.10">
    <property type="entry name" value="2-enoyl-CoA Hydratase, Chain A, domain 1"/>
    <property type="match status" value="2"/>
</dbReference>
<dbReference type="Proteomes" id="UP000823872">
    <property type="component" value="Chromosome C2"/>
</dbReference>
<evidence type="ECO:0000256" key="9">
    <source>
        <dbReference type="SAM" id="MobiDB-lite"/>
    </source>
</evidence>
<comment type="pathway">
    <text evidence="1">Metabolic intermediate metabolism; propanoyl-CoA degradation; succinyl-CoA from propanoyl-CoA: step 1/3.</text>
</comment>
<dbReference type="EC" id="6.4.1.3" evidence="2"/>
<protein>
    <recommendedName>
        <fullName evidence="5">Propionyl-CoA carboxylase beta chain, mitochondrial</fullName>
        <ecNumber evidence="2">6.4.1.3</ecNumber>
    </recommendedName>
    <alternativeName>
        <fullName evidence="6">Propanoyl-CoA:carbon dioxide ligase subunit beta</fullName>
    </alternativeName>
</protein>
<dbReference type="PROSITE" id="PS50980">
    <property type="entry name" value="COA_CT_NTER"/>
    <property type="match status" value="1"/>
</dbReference>
<comment type="catalytic activity">
    <reaction evidence="8">
        <text>propanoyl-CoA + hydrogencarbonate + ATP = (S)-methylmalonyl-CoA + ADP + phosphate + H(+)</text>
        <dbReference type="Rhea" id="RHEA:23720"/>
        <dbReference type="ChEBI" id="CHEBI:15378"/>
        <dbReference type="ChEBI" id="CHEBI:17544"/>
        <dbReference type="ChEBI" id="CHEBI:30616"/>
        <dbReference type="ChEBI" id="CHEBI:43474"/>
        <dbReference type="ChEBI" id="CHEBI:57327"/>
        <dbReference type="ChEBI" id="CHEBI:57392"/>
        <dbReference type="ChEBI" id="CHEBI:456216"/>
        <dbReference type="EC" id="6.4.1.3"/>
    </reaction>
    <physiologicalReaction direction="left-to-right" evidence="8">
        <dbReference type="Rhea" id="RHEA:23721"/>
    </physiologicalReaction>
</comment>
<dbReference type="PROSITE" id="PS50989">
    <property type="entry name" value="COA_CT_CTER"/>
    <property type="match status" value="1"/>
</dbReference>
<accession>A0ABI7ZH36</accession>
<dbReference type="InterPro" id="IPR011763">
    <property type="entry name" value="COA_CT_C"/>
</dbReference>
<feature type="domain" description="CoA carboxyltransferase C-terminal" evidence="11">
    <location>
        <begin position="386"/>
        <end position="625"/>
    </location>
</feature>
<comment type="catalytic activity">
    <reaction evidence="7">
        <text>butanoyl-CoA + hydrogencarbonate + ATP = (2S)-ethylmalonyl-CoA + ADP + phosphate + H(+)</text>
        <dbReference type="Rhea" id="RHEA:59520"/>
        <dbReference type="ChEBI" id="CHEBI:15378"/>
        <dbReference type="ChEBI" id="CHEBI:17544"/>
        <dbReference type="ChEBI" id="CHEBI:30616"/>
        <dbReference type="ChEBI" id="CHEBI:43474"/>
        <dbReference type="ChEBI" id="CHEBI:57371"/>
        <dbReference type="ChEBI" id="CHEBI:60909"/>
        <dbReference type="ChEBI" id="CHEBI:456216"/>
    </reaction>
    <physiologicalReaction direction="left-to-right" evidence="7">
        <dbReference type="Rhea" id="RHEA:59521"/>
    </physiologicalReaction>
</comment>
<evidence type="ECO:0000256" key="3">
    <source>
        <dbReference type="ARBA" id="ARBA00022598"/>
    </source>
</evidence>
<evidence type="ECO:0000259" key="10">
    <source>
        <dbReference type="PROSITE" id="PS50980"/>
    </source>
</evidence>
<feature type="compositionally biased region" description="Polar residues" evidence="9">
    <location>
        <begin position="1"/>
        <end position="23"/>
    </location>
</feature>
<keyword evidence="13" id="KW-1185">Reference proteome</keyword>
<feature type="domain" description="CoA carboxyltransferase N-terminal" evidence="10">
    <location>
        <begin position="117"/>
        <end position="382"/>
    </location>
</feature>
<proteinExistence type="predicted"/>
<evidence type="ECO:0000313" key="13">
    <source>
        <dbReference type="Proteomes" id="UP000823872"/>
    </source>
</evidence>
<reference evidence="12 13" key="1">
    <citation type="submission" date="2021-02" db="EMBL/GenBank/DDBJ databases">
        <title>Safari Cat Assemblies.</title>
        <authorList>
            <person name="Bredemeyer K.R."/>
            <person name="Murphy W.J."/>
        </authorList>
    </citation>
    <scope>NUCLEOTIDE SEQUENCE [LARGE SCALE GENOMIC DNA]</scope>
</reference>
<comment type="subunit">
    <text evidence="4">The holoenzyme is a dodecamer composed of 6 PCCA/alpha subunits and 6 PCCB/beta subunits.</text>
</comment>
<keyword evidence="3" id="KW-0436">Ligase</keyword>
<dbReference type="InterPro" id="IPR011762">
    <property type="entry name" value="COA_CT_N"/>
</dbReference>
<evidence type="ECO:0000256" key="1">
    <source>
        <dbReference type="ARBA" id="ARBA00005060"/>
    </source>
</evidence>
<dbReference type="PANTHER" id="PTHR43842:SF2">
    <property type="entry name" value="PROPIONYL-COA CARBOXYLASE BETA CHAIN, MITOCHONDRIAL"/>
    <property type="match status" value="1"/>
</dbReference>
<dbReference type="Pfam" id="PF01039">
    <property type="entry name" value="Carboxyl_trans"/>
    <property type="match status" value="1"/>
</dbReference>
<evidence type="ECO:0000256" key="4">
    <source>
        <dbReference type="ARBA" id="ARBA00038567"/>
    </source>
</evidence>
<evidence type="ECO:0000256" key="6">
    <source>
        <dbReference type="ARBA" id="ARBA00042797"/>
    </source>
</evidence>
<dbReference type="InterPro" id="IPR034733">
    <property type="entry name" value="AcCoA_carboxyl_beta"/>
</dbReference>
<evidence type="ECO:0000256" key="8">
    <source>
        <dbReference type="ARBA" id="ARBA00049495"/>
    </source>
</evidence>
<evidence type="ECO:0000256" key="2">
    <source>
        <dbReference type="ARBA" id="ARBA00013050"/>
    </source>
</evidence>
<evidence type="ECO:0000256" key="7">
    <source>
        <dbReference type="ARBA" id="ARBA00048208"/>
    </source>
</evidence>
<feature type="compositionally biased region" description="Polar residues" evidence="9">
    <location>
        <begin position="69"/>
        <end position="82"/>
    </location>
</feature>
<dbReference type="SUPFAM" id="SSF52096">
    <property type="entry name" value="ClpP/crotonase"/>
    <property type="match status" value="2"/>
</dbReference>
<dbReference type="Ensembl" id="ENSFCTT00005063669.1">
    <property type="protein sequence ID" value="ENSFCTP00005046328.1"/>
    <property type="gene ID" value="ENSFCTG00005021584.1"/>
</dbReference>
<sequence>MANLQQFGGNQRRTTGQSSNQNPRKFVELKQYSHTWGLGAPPPSLRLADEKKKKKKRREREKERESKGNQRSSLFQSASGRTKNAAASALGSGLGAQSSPAARRAAFAASPDTEAPPQGKLSGRGSRPRPGPRSGHASHALQGPYSITAHDAEGKLTARERISLLLDPGSFVESDMFVEHRCADFGMAADKNKFPGDSVVTGRGRINGRLVYVFSQDFTVFGGSLSGAHAQKICKIMDQAMTVGAPVIGLNDSGGARIQEGVESLAGYADIFLRNVMASGVVPQISLIMGPCAGGAVYSPALTDFTFMVKDTSYLFITGPDVVKSVTNEDVTQEELGGARTHTTMSGVAHRAFQNDVDALCNLREFFNYLPLSNQDPAPIRECHDPSDRMVPELDTIVPLESTKAYNMVDIIHSVVDEREFFEIMPNYAKNIIVGFARMNGRTVGIVGNQPKVASGCLDINSSVKGARFVRFCDAFNIPLITFVDVPGFLPGTAQEYGGIIRHGAKLLYAFAEATVPKVTVITRKAYGGAYDVMSSKHLCGDTNYAWPTAEIAVMGAKGAVEIIFKGHENVEAAQAEYIEKFANPFPAAVRGFVDDIIQPSSTRARICSDLDVLASKKVQRPWRKHANIPL</sequence>